<organism evidence="1 2">
    <name type="scientific">Ditylenchus dipsaci</name>
    <dbReference type="NCBI Taxonomy" id="166011"/>
    <lineage>
        <taxon>Eukaryota</taxon>
        <taxon>Metazoa</taxon>
        <taxon>Ecdysozoa</taxon>
        <taxon>Nematoda</taxon>
        <taxon>Chromadorea</taxon>
        <taxon>Rhabditida</taxon>
        <taxon>Tylenchina</taxon>
        <taxon>Tylenchomorpha</taxon>
        <taxon>Sphaerularioidea</taxon>
        <taxon>Anguinidae</taxon>
        <taxon>Anguininae</taxon>
        <taxon>Ditylenchus</taxon>
    </lineage>
</organism>
<dbReference type="Proteomes" id="UP000887574">
    <property type="component" value="Unplaced"/>
</dbReference>
<reference evidence="2" key="1">
    <citation type="submission" date="2022-11" db="UniProtKB">
        <authorList>
            <consortium name="WormBaseParasite"/>
        </authorList>
    </citation>
    <scope>IDENTIFICATION</scope>
</reference>
<sequence length="153" mass="17319">MKTHNFASRRGTTVCQKAPLVYSSKIVQFIRCVAKIREKHRYDNIYACDETAVWLNASGEKTVEERGLRKVSFLTTTTLGSLLTNATDRSKDDFVHYFKANRPIPEGLEMLKEKRGIETAAKMSEEEDFEEGLANGHLSAQAKVVQNQAFFVI</sequence>
<name>A0A915DJ36_9BILA</name>
<proteinExistence type="predicted"/>
<protein>
    <submittedName>
        <fullName evidence="2">DDE-1 domain-containing protein</fullName>
    </submittedName>
</protein>
<evidence type="ECO:0000313" key="2">
    <source>
        <dbReference type="WBParaSite" id="jg19997"/>
    </source>
</evidence>
<keyword evidence="1" id="KW-1185">Reference proteome</keyword>
<dbReference type="AlphaFoldDB" id="A0A915DJ36"/>
<evidence type="ECO:0000313" key="1">
    <source>
        <dbReference type="Proteomes" id="UP000887574"/>
    </source>
</evidence>
<accession>A0A915DJ36</accession>
<dbReference type="WBParaSite" id="jg19997">
    <property type="protein sequence ID" value="jg19997"/>
    <property type="gene ID" value="jg19997"/>
</dbReference>